<evidence type="ECO:0000313" key="6">
    <source>
        <dbReference type="Proteomes" id="UP001494902"/>
    </source>
</evidence>
<feature type="region of interest" description="Disordered" evidence="1">
    <location>
        <begin position="342"/>
        <end position="364"/>
    </location>
</feature>
<feature type="region of interest" description="Disordered" evidence="1">
    <location>
        <begin position="590"/>
        <end position="614"/>
    </location>
</feature>
<evidence type="ECO:0000256" key="1">
    <source>
        <dbReference type="SAM" id="MobiDB-lite"/>
    </source>
</evidence>
<dbReference type="InterPro" id="IPR046833">
    <property type="entry name" value="ABC_N"/>
</dbReference>
<reference evidence="5 6" key="1">
    <citation type="submission" date="2024-03" db="EMBL/GenBank/DDBJ databases">
        <title>Draft genome sequence of Pseudonocardia nematodicida JCM 31783.</title>
        <authorList>
            <person name="Butdee W."/>
            <person name="Duangmal K."/>
        </authorList>
    </citation>
    <scope>NUCLEOTIDE SEQUENCE [LARGE SCALE GENOMIC DNA]</scope>
    <source>
        <strain evidence="5 6">JCM 31783</strain>
    </source>
</reference>
<dbReference type="Pfam" id="PF20446">
    <property type="entry name" value="ABC_N"/>
    <property type="match status" value="1"/>
</dbReference>
<dbReference type="Pfam" id="PF09818">
    <property type="entry name" value="ABC_ATPase"/>
    <property type="match status" value="1"/>
</dbReference>
<keyword evidence="6" id="KW-1185">Reference proteome</keyword>
<dbReference type="InterPro" id="IPR027417">
    <property type="entry name" value="P-loop_NTPase"/>
</dbReference>
<evidence type="ECO:0000259" key="4">
    <source>
        <dbReference type="Pfam" id="PF21117"/>
    </source>
</evidence>
<dbReference type="Pfam" id="PF21117">
    <property type="entry name" value="MRB1590_C"/>
    <property type="match status" value="1"/>
</dbReference>
<feature type="region of interest" description="Disordered" evidence="1">
    <location>
        <begin position="1"/>
        <end position="40"/>
    </location>
</feature>
<proteinExistence type="predicted"/>
<evidence type="ECO:0000259" key="3">
    <source>
        <dbReference type="Pfam" id="PF20446"/>
    </source>
</evidence>
<feature type="domain" description="ATPase of the ABC class C-terminal" evidence="2">
    <location>
        <begin position="202"/>
        <end position="463"/>
    </location>
</feature>
<evidence type="ECO:0000313" key="5">
    <source>
        <dbReference type="EMBL" id="MEQ3549248.1"/>
    </source>
</evidence>
<gene>
    <name evidence="5" type="ORF">WIS52_02090</name>
</gene>
<feature type="compositionally biased region" description="Low complexity" evidence="1">
    <location>
        <begin position="10"/>
        <end position="20"/>
    </location>
</feature>
<dbReference type="EMBL" id="JBEDNQ010000001">
    <property type="protein sequence ID" value="MEQ3549248.1"/>
    <property type="molecule type" value="Genomic_DNA"/>
</dbReference>
<feature type="domain" description="MRB1590-like C-terminal" evidence="4">
    <location>
        <begin position="492"/>
        <end position="590"/>
    </location>
</feature>
<dbReference type="RefSeq" id="WP_349296335.1">
    <property type="nucleotide sequence ID" value="NZ_JBEDNQ010000001.1"/>
</dbReference>
<dbReference type="InterPro" id="IPR019195">
    <property type="entry name" value="ABC_ATPase_put"/>
</dbReference>
<dbReference type="Proteomes" id="UP001494902">
    <property type="component" value="Unassembled WGS sequence"/>
</dbReference>
<sequence length="614" mass="64813">MTRPHRSRPGSRSGGPPRRGTGPRRDEGPPPSGIQGDARELESRLRGMDGASYGRYKSLAGRWAMEGFELEIRKVQSDPFAPPSRVRVTVPDGTAGLPAELYRTPVRARALGGFLLRALRRALRDTPVQVDAGGQEVLERSAIRIVREGDDAGAVVVELAAPFPGHGRRIAGAAAAHTLTEALPAAVRESLRWAVADVVAADEFVRTVEDAGALRDGLRDRGLVAFVPDGAVLPRASGVDDRPLRDAVPFAAPESLRVTLPVPNRGEVTGMGVPEGVTLIVGGGYHGKSTLLRALETGVHDHVPGDGRELVVARRDAVSIRAEDERGVQRVDVRAFVSDLPSGRPTGDFSTESASGSTSQAASTVEALESGADVLLIDEDTSATNVMIRDARMRELIEAEPLVPFVDRVRPLHAQRGVSTVLVMGGSGDYLGRADTVILLQDYRVSEITARAHEIASRTPDQAGPADSGFPEFGHRVFDPRSVDPEVRGRRKVTARGRSRLTFGGDDIDLSAVAQLADPAQTTGVGLALAHLARTGALEGLTLAEALDRLDAELERGGAAAIAHGSLSDFAVPRRHEVAAALNRLRAARVTGHRAPQATPGTDAGNSGPAAGNV</sequence>
<dbReference type="PANTHER" id="PTHR38149:SF1">
    <property type="entry name" value="ATPASE"/>
    <property type="match status" value="1"/>
</dbReference>
<protein>
    <submittedName>
        <fullName evidence="5">ABC-ATPase domain-containing protein</fullName>
    </submittedName>
</protein>
<feature type="domain" description="ATPase of the ABC class N-terminal" evidence="3">
    <location>
        <begin position="39"/>
        <end position="191"/>
    </location>
</feature>
<name>A0ABV1K463_9PSEU</name>
<dbReference type="PANTHER" id="PTHR38149">
    <property type="entry name" value="ATPASE"/>
    <property type="match status" value="1"/>
</dbReference>
<accession>A0ABV1K463</accession>
<evidence type="ECO:0000259" key="2">
    <source>
        <dbReference type="Pfam" id="PF09818"/>
    </source>
</evidence>
<organism evidence="5 6">
    <name type="scientific">Pseudonocardia nematodicida</name>
    <dbReference type="NCBI Taxonomy" id="1206997"/>
    <lineage>
        <taxon>Bacteria</taxon>
        <taxon>Bacillati</taxon>
        <taxon>Actinomycetota</taxon>
        <taxon>Actinomycetes</taxon>
        <taxon>Pseudonocardiales</taxon>
        <taxon>Pseudonocardiaceae</taxon>
        <taxon>Pseudonocardia</taxon>
    </lineage>
</organism>
<feature type="compositionally biased region" description="Low complexity" evidence="1">
    <location>
        <begin position="350"/>
        <end position="364"/>
    </location>
</feature>
<dbReference type="InterPro" id="IPR049069">
    <property type="entry name" value="MRB1590-like_C"/>
</dbReference>
<comment type="caution">
    <text evidence="5">The sequence shown here is derived from an EMBL/GenBank/DDBJ whole genome shotgun (WGS) entry which is preliminary data.</text>
</comment>
<dbReference type="InterPro" id="IPR046834">
    <property type="entry name" value="ABC_ATPase_C"/>
</dbReference>
<dbReference type="SUPFAM" id="SSF52540">
    <property type="entry name" value="P-loop containing nucleoside triphosphate hydrolases"/>
    <property type="match status" value="1"/>
</dbReference>